<accession>A0A9W7MCC2</accession>
<feature type="domain" description="Endonuclease/exonuclease/phosphatase" evidence="1">
    <location>
        <begin position="4"/>
        <end position="225"/>
    </location>
</feature>
<reference evidence="2" key="1">
    <citation type="submission" date="2023-05" db="EMBL/GenBank/DDBJ databases">
        <title>Genome and transcriptome analyses reveal genes involved in the formation of fine ridges on petal epidermal cells in Hibiscus trionum.</title>
        <authorList>
            <person name="Koshimizu S."/>
            <person name="Masuda S."/>
            <person name="Ishii T."/>
            <person name="Shirasu K."/>
            <person name="Hoshino A."/>
            <person name="Arita M."/>
        </authorList>
    </citation>
    <scope>NUCLEOTIDE SEQUENCE</scope>
    <source>
        <strain evidence="2">Hamamatsu line</strain>
    </source>
</reference>
<dbReference type="InterPro" id="IPR005135">
    <property type="entry name" value="Endo/exonuclease/phosphatase"/>
</dbReference>
<keyword evidence="3" id="KW-1185">Reference proteome</keyword>
<gene>
    <name evidence="2" type="ORF">HRI_003524500</name>
</gene>
<dbReference type="Pfam" id="PF03372">
    <property type="entry name" value="Exo_endo_phos"/>
    <property type="match status" value="1"/>
</dbReference>
<dbReference type="Proteomes" id="UP001165190">
    <property type="component" value="Unassembled WGS sequence"/>
</dbReference>
<sequence length="558" mass="64024">MKLVSWNVRGLGKPRTVRRLRDCLRDVNPSVVFLIETKLQSSEMEKVRKKCGFSNGIEVGSRGRSGGLCLAWRGNYQVSLRSFSDRHIDFMLSDDGEGRSWRCTGFYGAPEEHNRMDSWNLLRQLNDCPHIPWLVIGDFNELLFSFKKMGGRVRSQRQMSDFREALDDCSLSDVGYQGRWFTWEKGKFEATNIRERLDRGVANNAWWSCHPHFVLSHLAHSFSDHCPLLVNTSPHSDSRTHWHFKFEAAWLLEDSCENEVVNLWNASTGLLPDRLRFVGLGLDTWFRKLRASRKITKRSLTKCLEELVGLYPSDDILGEIEELKLSLNLEADKSELYWEQRARANWLRNGDKNTTFFHRHATQRKKQNRIMMMGLIVPLRDLMKITAREYFQGLFTSGGVADCSNVLEGIIPKNSAAENRSLLRPYTEEEIYRAVKMMGPLKAVGKDGLGAIFYQRFWNIIGKDVAQFCIGILNGEVDMGIINKTHIVLIPKNSNPSHMSHFRPISLCNVLYKIVSEVLANRMQTLLPGCIDEAQSAFVPGRLISDNIMVAYEILHCL</sequence>
<comment type="caution">
    <text evidence="2">The sequence shown here is derived from an EMBL/GenBank/DDBJ whole genome shotgun (WGS) entry which is preliminary data.</text>
</comment>
<proteinExistence type="predicted"/>
<dbReference type="SUPFAM" id="SSF56219">
    <property type="entry name" value="DNase I-like"/>
    <property type="match status" value="1"/>
</dbReference>
<dbReference type="PANTHER" id="PTHR33710">
    <property type="entry name" value="BNAC02G09200D PROTEIN"/>
    <property type="match status" value="1"/>
</dbReference>
<evidence type="ECO:0000259" key="1">
    <source>
        <dbReference type="Pfam" id="PF03372"/>
    </source>
</evidence>
<dbReference type="GO" id="GO:0003824">
    <property type="term" value="F:catalytic activity"/>
    <property type="evidence" value="ECO:0007669"/>
    <property type="project" value="InterPro"/>
</dbReference>
<evidence type="ECO:0000313" key="2">
    <source>
        <dbReference type="EMBL" id="GMI98552.1"/>
    </source>
</evidence>
<dbReference type="Gene3D" id="3.60.10.10">
    <property type="entry name" value="Endonuclease/exonuclease/phosphatase"/>
    <property type="match status" value="1"/>
</dbReference>
<evidence type="ECO:0000313" key="3">
    <source>
        <dbReference type="Proteomes" id="UP001165190"/>
    </source>
</evidence>
<organism evidence="2 3">
    <name type="scientific">Hibiscus trionum</name>
    <name type="common">Flower of an hour</name>
    <dbReference type="NCBI Taxonomy" id="183268"/>
    <lineage>
        <taxon>Eukaryota</taxon>
        <taxon>Viridiplantae</taxon>
        <taxon>Streptophyta</taxon>
        <taxon>Embryophyta</taxon>
        <taxon>Tracheophyta</taxon>
        <taxon>Spermatophyta</taxon>
        <taxon>Magnoliopsida</taxon>
        <taxon>eudicotyledons</taxon>
        <taxon>Gunneridae</taxon>
        <taxon>Pentapetalae</taxon>
        <taxon>rosids</taxon>
        <taxon>malvids</taxon>
        <taxon>Malvales</taxon>
        <taxon>Malvaceae</taxon>
        <taxon>Malvoideae</taxon>
        <taxon>Hibiscus</taxon>
    </lineage>
</organism>
<dbReference type="PANTHER" id="PTHR33710:SF62">
    <property type="entry name" value="DUF4283 DOMAIN PROTEIN"/>
    <property type="match status" value="1"/>
</dbReference>
<protein>
    <recommendedName>
        <fullName evidence="1">Endonuclease/exonuclease/phosphatase domain-containing protein</fullName>
    </recommendedName>
</protein>
<name>A0A9W7MCC2_HIBTR</name>
<dbReference type="InterPro" id="IPR036691">
    <property type="entry name" value="Endo/exonu/phosph_ase_sf"/>
</dbReference>
<dbReference type="OrthoDB" id="999775at2759"/>
<dbReference type="AlphaFoldDB" id="A0A9W7MCC2"/>
<dbReference type="EMBL" id="BSYR01000033">
    <property type="protein sequence ID" value="GMI98552.1"/>
    <property type="molecule type" value="Genomic_DNA"/>
</dbReference>